<keyword evidence="2" id="KW-0812">Transmembrane</keyword>
<keyword evidence="2" id="KW-0472">Membrane</keyword>
<dbReference type="InterPro" id="IPR014729">
    <property type="entry name" value="Rossmann-like_a/b/a_fold"/>
</dbReference>
<dbReference type="Gene3D" id="3.40.50.620">
    <property type="entry name" value="HUPs"/>
    <property type="match status" value="1"/>
</dbReference>
<dbReference type="PIRSF" id="PIRSF006661">
    <property type="entry name" value="PP-lp_UCP006661"/>
    <property type="match status" value="1"/>
</dbReference>
<evidence type="ECO:0000256" key="2">
    <source>
        <dbReference type="SAM" id="Phobius"/>
    </source>
</evidence>
<evidence type="ECO:0000313" key="3">
    <source>
        <dbReference type="EMBL" id="MBC8178861.1"/>
    </source>
</evidence>
<name>A0A8J6N2P0_9DELT</name>
<dbReference type="CDD" id="cd01990">
    <property type="entry name" value="LarE-like"/>
    <property type="match status" value="1"/>
</dbReference>
<dbReference type="PANTHER" id="PTHR43169">
    <property type="entry name" value="EXSB FAMILY PROTEIN"/>
    <property type="match status" value="1"/>
</dbReference>
<keyword evidence="2" id="KW-1133">Transmembrane helix</keyword>
<sequence>MNTCNARLKKESLVRHLEELGSLLIAFSGGVDSTFLLAVAHLVLGERVLAATASSATYPYKEQEEATEFVKKRGIKHIVFEYDEVSIPEFLANNPERCYYCKKRLSQELHKIAKNRDIRHIALAANLDDLDDYRPGIKAAEEMGIIEPLIDARLTKKEIRFLSKEMGLPTWDKPAMACLASRIPYGDPITEEKLKMVGEAEAFLSANGFKQFRVRHHGPVARIELELSDMGRVTEPQMRKMIVEKLRDIGFIHIALDLEGYVSGSLNRALE</sequence>
<evidence type="ECO:0000313" key="4">
    <source>
        <dbReference type="Proteomes" id="UP000650524"/>
    </source>
</evidence>
<dbReference type="EMBL" id="JACNJD010000321">
    <property type="protein sequence ID" value="MBC8178861.1"/>
    <property type="molecule type" value="Genomic_DNA"/>
</dbReference>
<dbReference type="NCBIfam" id="TIGR00268">
    <property type="entry name" value="ATP-dependent sacrificial sulfur transferase LarE"/>
    <property type="match status" value="1"/>
</dbReference>
<reference evidence="3 4" key="1">
    <citation type="submission" date="2020-08" db="EMBL/GenBank/DDBJ databases">
        <title>Bridging the membrane lipid divide: bacteria of the FCB group superphylum have the potential to synthesize archaeal ether lipids.</title>
        <authorList>
            <person name="Villanueva L."/>
            <person name="Von Meijenfeldt F.A.B."/>
            <person name="Westbye A.B."/>
            <person name="Yadav S."/>
            <person name="Hopmans E.C."/>
            <person name="Dutilh B.E."/>
            <person name="Sinninghe Damste J.S."/>
        </authorList>
    </citation>
    <scope>NUCLEOTIDE SEQUENCE [LARGE SCALE GENOMIC DNA]</scope>
    <source>
        <strain evidence="3">NIOZ-UU27</strain>
    </source>
</reference>
<dbReference type="GO" id="GO:0016783">
    <property type="term" value="F:sulfurtransferase activity"/>
    <property type="evidence" value="ECO:0007669"/>
    <property type="project" value="InterPro"/>
</dbReference>
<dbReference type="PANTHER" id="PTHR43169:SF2">
    <property type="entry name" value="NAD_GMP SYNTHASE DOMAIN-CONTAINING PROTEIN"/>
    <property type="match status" value="1"/>
</dbReference>
<protein>
    <submittedName>
        <fullName evidence="3">ATP-dependent sacrificial sulfur transferase LarE</fullName>
    </submittedName>
</protein>
<feature type="transmembrane region" description="Helical" evidence="2">
    <location>
        <begin position="20"/>
        <end position="44"/>
    </location>
</feature>
<accession>A0A8J6N2P0</accession>
<dbReference type="InterPro" id="IPR052188">
    <property type="entry name" value="Ni-pincer_cofactor_biosynth"/>
</dbReference>
<proteinExistence type="predicted"/>
<organism evidence="3 4">
    <name type="scientific">Candidatus Desulfacyla euxinica</name>
    <dbReference type="NCBI Taxonomy" id="2841693"/>
    <lineage>
        <taxon>Bacteria</taxon>
        <taxon>Deltaproteobacteria</taxon>
        <taxon>Candidatus Desulfacyla</taxon>
    </lineage>
</organism>
<dbReference type="SUPFAM" id="SSF52402">
    <property type="entry name" value="Adenine nucleotide alpha hydrolases-like"/>
    <property type="match status" value="1"/>
</dbReference>
<dbReference type="AlphaFoldDB" id="A0A8J6N2P0"/>
<evidence type="ECO:0000256" key="1">
    <source>
        <dbReference type="PIRSR" id="PIRSR006661-1"/>
    </source>
</evidence>
<dbReference type="InterPro" id="IPR005232">
    <property type="entry name" value="LarE"/>
</dbReference>
<gene>
    <name evidence="3" type="primary">larE</name>
    <name evidence="3" type="ORF">H8E19_15765</name>
</gene>
<keyword evidence="3" id="KW-0808">Transferase</keyword>
<dbReference type="Proteomes" id="UP000650524">
    <property type="component" value="Unassembled WGS sequence"/>
</dbReference>
<feature type="active site" description="Nucleophile and sulfur donor" evidence="1">
    <location>
        <position position="178"/>
    </location>
</feature>
<comment type="caution">
    <text evidence="3">The sequence shown here is derived from an EMBL/GenBank/DDBJ whole genome shotgun (WGS) entry which is preliminary data.</text>
</comment>